<evidence type="ECO:0000313" key="10">
    <source>
        <dbReference type="Proteomes" id="UP000266482"/>
    </source>
</evidence>
<keyword evidence="4" id="KW-1003">Cell membrane</keyword>
<dbReference type="SUPFAM" id="SSF52540">
    <property type="entry name" value="P-loop containing nucleoside triphosphate hydrolases"/>
    <property type="match status" value="1"/>
</dbReference>
<keyword evidence="5" id="KW-0547">Nucleotide-binding</keyword>
<evidence type="ECO:0000256" key="2">
    <source>
        <dbReference type="ARBA" id="ARBA00005417"/>
    </source>
</evidence>
<dbReference type="AlphaFoldDB" id="A0A3A1VLH0"/>
<organism evidence="9 10">
    <name type="scientific">Paenibacillus nanensis</name>
    <dbReference type="NCBI Taxonomy" id="393251"/>
    <lineage>
        <taxon>Bacteria</taxon>
        <taxon>Bacillati</taxon>
        <taxon>Bacillota</taxon>
        <taxon>Bacilli</taxon>
        <taxon>Bacillales</taxon>
        <taxon>Paenibacillaceae</taxon>
        <taxon>Paenibacillus</taxon>
    </lineage>
</organism>
<dbReference type="PANTHER" id="PTHR43297:SF2">
    <property type="entry name" value="DIPEPTIDE TRANSPORT ATP-BINDING PROTEIN DPPD"/>
    <property type="match status" value="1"/>
</dbReference>
<gene>
    <name evidence="9" type="ORF">D3P08_01445</name>
</gene>
<sequence>MNMLEIRKLTIRERSTGKVIIPDSSFDVKKGSCLAIVGESGSGKSLTCRAIMRLNKPGIEQAGDIWLGGENLAKLPEQEMRRRRGRRLCMIMQHGMRAFDPSRAVGVHLIETLAEHFDWSKSEMTGRMKRALESVRLNAPMDVMNAYPHQLSGGMLQRVMIALTLVLEPDVVIADEPTTALDTVSQYEVVEQFIRLRERLGSTMIFISHDLGVVRKIADEVLVMKDGRIVEHGTTGAVFTKAQHDYTRSLVTAKLSLHQHFRQVMGE</sequence>
<comment type="subcellular location">
    <subcellularLocation>
        <location evidence="1">Cell membrane</location>
        <topology evidence="1">Peripheral membrane protein</topology>
    </subcellularLocation>
</comment>
<dbReference type="PROSITE" id="PS50893">
    <property type="entry name" value="ABC_TRANSPORTER_2"/>
    <property type="match status" value="1"/>
</dbReference>
<evidence type="ECO:0000256" key="4">
    <source>
        <dbReference type="ARBA" id="ARBA00022475"/>
    </source>
</evidence>
<keyword evidence="6 9" id="KW-0067">ATP-binding</keyword>
<dbReference type="CDD" id="cd03257">
    <property type="entry name" value="ABC_NikE_OppD_transporters"/>
    <property type="match status" value="1"/>
</dbReference>
<evidence type="ECO:0000256" key="7">
    <source>
        <dbReference type="ARBA" id="ARBA00023136"/>
    </source>
</evidence>
<dbReference type="InterPro" id="IPR017871">
    <property type="entry name" value="ABC_transporter-like_CS"/>
</dbReference>
<evidence type="ECO:0000259" key="8">
    <source>
        <dbReference type="PROSITE" id="PS50893"/>
    </source>
</evidence>
<dbReference type="GO" id="GO:0016887">
    <property type="term" value="F:ATP hydrolysis activity"/>
    <property type="evidence" value="ECO:0007669"/>
    <property type="project" value="InterPro"/>
</dbReference>
<dbReference type="OrthoDB" id="9802264at2"/>
<keyword evidence="10" id="KW-1185">Reference proteome</keyword>
<name>A0A3A1VLH0_9BACL</name>
<evidence type="ECO:0000313" key="9">
    <source>
        <dbReference type="EMBL" id="RIX60612.1"/>
    </source>
</evidence>
<dbReference type="PROSITE" id="PS00211">
    <property type="entry name" value="ABC_TRANSPORTER_1"/>
    <property type="match status" value="1"/>
</dbReference>
<dbReference type="Proteomes" id="UP000266482">
    <property type="component" value="Unassembled WGS sequence"/>
</dbReference>
<evidence type="ECO:0000256" key="1">
    <source>
        <dbReference type="ARBA" id="ARBA00004202"/>
    </source>
</evidence>
<dbReference type="InterPro" id="IPR003439">
    <property type="entry name" value="ABC_transporter-like_ATP-bd"/>
</dbReference>
<evidence type="ECO:0000256" key="3">
    <source>
        <dbReference type="ARBA" id="ARBA00022448"/>
    </source>
</evidence>
<accession>A0A3A1VLH0</accession>
<dbReference type="NCBIfam" id="NF047576">
    <property type="entry name" value="opine_ATP_CntF"/>
    <property type="match status" value="1"/>
</dbReference>
<evidence type="ECO:0000256" key="6">
    <source>
        <dbReference type="ARBA" id="ARBA00022840"/>
    </source>
</evidence>
<dbReference type="PANTHER" id="PTHR43297">
    <property type="entry name" value="OLIGOPEPTIDE TRANSPORT ATP-BINDING PROTEIN APPD"/>
    <property type="match status" value="1"/>
</dbReference>
<evidence type="ECO:0000256" key="5">
    <source>
        <dbReference type="ARBA" id="ARBA00022741"/>
    </source>
</evidence>
<comment type="caution">
    <text evidence="9">The sequence shown here is derived from an EMBL/GenBank/DDBJ whole genome shotgun (WGS) entry which is preliminary data.</text>
</comment>
<feature type="domain" description="ABC transporter" evidence="8">
    <location>
        <begin position="6"/>
        <end position="251"/>
    </location>
</feature>
<reference evidence="9 10" key="1">
    <citation type="submission" date="2018-09" db="EMBL/GenBank/DDBJ databases">
        <title>Paenibacillus aracenensis nov. sp. isolated from a cave in southern Spain.</title>
        <authorList>
            <person name="Jurado V."/>
            <person name="Gutierrez-Patricio S."/>
            <person name="Gonzalez-Pimentel J.L."/>
            <person name="Miller A.Z."/>
            <person name="Laiz L."/>
            <person name="Saiz-Jimenez C."/>
        </authorList>
    </citation>
    <scope>NUCLEOTIDE SEQUENCE [LARGE SCALE GENOMIC DNA]</scope>
    <source>
        <strain evidence="9 10">DSM 22867</strain>
    </source>
</reference>
<protein>
    <submittedName>
        <fullName evidence="9">ABC transporter ATP-binding protein</fullName>
    </submittedName>
</protein>
<dbReference type="Pfam" id="PF00005">
    <property type="entry name" value="ABC_tran"/>
    <property type="match status" value="1"/>
</dbReference>
<dbReference type="NCBIfam" id="NF047578">
    <property type="entry name" value="opine_ATP_CntD"/>
    <property type="match status" value="1"/>
</dbReference>
<keyword evidence="3" id="KW-0813">Transport</keyword>
<dbReference type="InterPro" id="IPR003593">
    <property type="entry name" value="AAA+_ATPase"/>
</dbReference>
<comment type="similarity">
    <text evidence="2">Belongs to the ABC transporter superfamily.</text>
</comment>
<dbReference type="SMART" id="SM00382">
    <property type="entry name" value="AAA"/>
    <property type="match status" value="1"/>
</dbReference>
<keyword evidence="7" id="KW-0472">Membrane</keyword>
<dbReference type="EMBL" id="QXQA01000001">
    <property type="protein sequence ID" value="RIX60612.1"/>
    <property type="molecule type" value="Genomic_DNA"/>
</dbReference>
<dbReference type="GO" id="GO:0005886">
    <property type="term" value="C:plasma membrane"/>
    <property type="evidence" value="ECO:0007669"/>
    <property type="project" value="UniProtKB-SubCell"/>
</dbReference>
<dbReference type="InterPro" id="IPR027417">
    <property type="entry name" value="P-loop_NTPase"/>
</dbReference>
<dbReference type="InterPro" id="IPR050388">
    <property type="entry name" value="ABC_Ni/Peptide_Import"/>
</dbReference>
<dbReference type="Gene3D" id="3.40.50.300">
    <property type="entry name" value="P-loop containing nucleotide triphosphate hydrolases"/>
    <property type="match status" value="1"/>
</dbReference>
<dbReference type="GO" id="GO:0005524">
    <property type="term" value="F:ATP binding"/>
    <property type="evidence" value="ECO:0007669"/>
    <property type="project" value="UniProtKB-KW"/>
</dbReference>
<proteinExistence type="inferred from homology"/>